<feature type="transmembrane region" description="Helical" evidence="6">
    <location>
        <begin position="55"/>
        <end position="79"/>
    </location>
</feature>
<dbReference type="GO" id="GO:0016020">
    <property type="term" value="C:membrane"/>
    <property type="evidence" value="ECO:0007669"/>
    <property type="project" value="UniProtKB-SubCell"/>
</dbReference>
<dbReference type="STRING" id="2025994.A0A2T3A1U3"/>
<evidence type="ECO:0000259" key="7">
    <source>
        <dbReference type="Pfam" id="PF20684"/>
    </source>
</evidence>
<evidence type="ECO:0000256" key="1">
    <source>
        <dbReference type="ARBA" id="ARBA00004141"/>
    </source>
</evidence>
<feature type="transmembrane region" description="Helical" evidence="6">
    <location>
        <begin position="20"/>
        <end position="43"/>
    </location>
</feature>
<dbReference type="InParanoid" id="A0A2T3A1U3"/>
<dbReference type="PANTHER" id="PTHR33048">
    <property type="entry name" value="PTH11-LIKE INTEGRAL MEMBRANE PROTEIN (AFU_ORTHOLOGUE AFUA_5G11245)"/>
    <property type="match status" value="1"/>
</dbReference>
<feature type="transmembrane region" description="Helical" evidence="6">
    <location>
        <begin position="99"/>
        <end position="125"/>
    </location>
</feature>
<dbReference type="PANTHER" id="PTHR33048:SF47">
    <property type="entry name" value="INTEGRAL MEMBRANE PROTEIN-RELATED"/>
    <property type="match status" value="1"/>
</dbReference>
<feature type="transmembrane region" description="Helical" evidence="6">
    <location>
        <begin position="253"/>
        <end position="276"/>
    </location>
</feature>
<sequence>MSSSSLNAALEDGLDADRGNSILVICVFFITLNTVVFFLRFVAHRVADSSIFWDDWLMIPSYILMIALCVDLILCRKLGDAGRHEQWVLLNDATALIKFAQTLFALEVLYSLAVAVVKSSILLLYRRIFGVQKWFRTFTTGMLIYVWLWAISEAIVAIIQCIPVTYQWDKSQQGQCINQVTAFRFVGIPNVLHDVVLLALPTPMIWAMQKISRAQKIALTVVFLVGSFGCIASIIRAYYMFMLDSELDQTWQMYNLVWTIAEPGSIFFCACVPVLWPMIRRAFSLPTEPTRIEGKNGTTVLLPRGALVNRQGTPPQDRNNYDLRILHGRSTPERERIAQRHDNLYLGPIRYQIRQDPRLGSGKTEFNWDAARASPARAV</sequence>
<evidence type="ECO:0000256" key="2">
    <source>
        <dbReference type="ARBA" id="ARBA00022692"/>
    </source>
</evidence>
<evidence type="ECO:0000256" key="5">
    <source>
        <dbReference type="ARBA" id="ARBA00038359"/>
    </source>
</evidence>
<feature type="domain" description="Rhodopsin" evidence="7">
    <location>
        <begin position="39"/>
        <end position="281"/>
    </location>
</feature>
<dbReference type="Proteomes" id="UP000241462">
    <property type="component" value="Unassembled WGS sequence"/>
</dbReference>
<keyword evidence="3 6" id="KW-1133">Transmembrane helix</keyword>
<dbReference type="EMBL" id="KZ678506">
    <property type="protein sequence ID" value="PSR81297.1"/>
    <property type="molecule type" value="Genomic_DNA"/>
</dbReference>
<dbReference type="AlphaFoldDB" id="A0A2T3A1U3"/>
<evidence type="ECO:0000256" key="4">
    <source>
        <dbReference type="ARBA" id="ARBA00023136"/>
    </source>
</evidence>
<dbReference type="InterPro" id="IPR049326">
    <property type="entry name" value="Rhodopsin_dom_fungi"/>
</dbReference>
<protein>
    <recommendedName>
        <fullName evidence="7">Rhodopsin domain-containing protein</fullName>
    </recommendedName>
</protein>
<name>A0A2T3A1U3_9PEZI</name>
<keyword evidence="4 6" id="KW-0472">Membrane</keyword>
<gene>
    <name evidence="8" type="ORF">BD289DRAFT_372801</name>
</gene>
<feature type="transmembrane region" description="Helical" evidence="6">
    <location>
        <begin position="146"/>
        <end position="166"/>
    </location>
</feature>
<feature type="transmembrane region" description="Helical" evidence="6">
    <location>
        <begin position="218"/>
        <end position="241"/>
    </location>
</feature>
<accession>A0A2T3A1U3</accession>
<evidence type="ECO:0000313" key="9">
    <source>
        <dbReference type="Proteomes" id="UP000241462"/>
    </source>
</evidence>
<keyword evidence="9" id="KW-1185">Reference proteome</keyword>
<dbReference type="InterPro" id="IPR052337">
    <property type="entry name" value="SAT4-like"/>
</dbReference>
<comment type="subcellular location">
    <subcellularLocation>
        <location evidence="1">Membrane</location>
        <topology evidence="1">Multi-pass membrane protein</topology>
    </subcellularLocation>
</comment>
<comment type="similarity">
    <text evidence="5">Belongs to the SAT4 family.</text>
</comment>
<reference evidence="8 9" key="1">
    <citation type="journal article" date="2018" name="Mycol. Prog.">
        <title>Coniella lustricola, a new species from submerged detritus.</title>
        <authorList>
            <person name="Raudabaugh D.B."/>
            <person name="Iturriaga T."/>
            <person name="Carver A."/>
            <person name="Mondo S."/>
            <person name="Pangilinan J."/>
            <person name="Lipzen A."/>
            <person name="He G."/>
            <person name="Amirebrahimi M."/>
            <person name="Grigoriev I.V."/>
            <person name="Miller A.N."/>
        </authorList>
    </citation>
    <scope>NUCLEOTIDE SEQUENCE [LARGE SCALE GENOMIC DNA]</scope>
    <source>
        <strain evidence="8 9">B22-T-1</strain>
    </source>
</reference>
<evidence type="ECO:0000313" key="8">
    <source>
        <dbReference type="EMBL" id="PSR81297.1"/>
    </source>
</evidence>
<evidence type="ECO:0000256" key="6">
    <source>
        <dbReference type="SAM" id="Phobius"/>
    </source>
</evidence>
<organism evidence="8 9">
    <name type="scientific">Coniella lustricola</name>
    <dbReference type="NCBI Taxonomy" id="2025994"/>
    <lineage>
        <taxon>Eukaryota</taxon>
        <taxon>Fungi</taxon>
        <taxon>Dikarya</taxon>
        <taxon>Ascomycota</taxon>
        <taxon>Pezizomycotina</taxon>
        <taxon>Sordariomycetes</taxon>
        <taxon>Sordariomycetidae</taxon>
        <taxon>Diaporthales</taxon>
        <taxon>Schizoparmaceae</taxon>
        <taxon>Coniella</taxon>
    </lineage>
</organism>
<keyword evidence="2 6" id="KW-0812">Transmembrane</keyword>
<proteinExistence type="inferred from homology"/>
<dbReference type="OrthoDB" id="5329176at2759"/>
<evidence type="ECO:0000256" key="3">
    <source>
        <dbReference type="ARBA" id="ARBA00022989"/>
    </source>
</evidence>
<dbReference type="Pfam" id="PF20684">
    <property type="entry name" value="Fung_rhodopsin"/>
    <property type="match status" value="1"/>
</dbReference>